<dbReference type="PROSITE" id="PS00237">
    <property type="entry name" value="G_PROTEIN_RECEP_F1_1"/>
    <property type="match status" value="1"/>
</dbReference>
<dbReference type="EMBL" id="BDGG01000013">
    <property type="protein sequence ID" value="GAV06162.1"/>
    <property type="molecule type" value="Genomic_DNA"/>
</dbReference>
<evidence type="ECO:0000313" key="14">
    <source>
        <dbReference type="Proteomes" id="UP000186922"/>
    </source>
</evidence>
<keyword evidence="7 9" id="KW-0675">Receptor</keyword>
<evidence type="ECO:0000256" key="7">
    <source>
        <dbReference type="ARBA" id="ARBA00023170"/>
    </source>
</evidence>
<evidence type="ECO:0000256" key="2">
    <source>
        <dbReference type="ARBA" id="ARBA00022475"/>
    </source>
</evidence>
<dbReference type="GO" id="GO:0005886">
    <property type="term" value="C:plasma membrane"/>
    <property type="evidence" value="ECO:0007669"/>
    <property type="project" value="UniProtKB-SubCell"/>
</dbReference>
<evidence type="ECO:0000313" key="13">
    <source>
        <dbReference type="EMBL" id="GAV06162.1"/>
    </source>
</evidence>
<feature type="transmembrane region" description="Helical" evidence="11">
    <location>
        <begin position="300"/>
        <end position="323"/>
    </location>
</feature>
<keyword evidence="2" id="KW-1003">Cell membrane</keyword>
<dbReference type="PANTHER" id="PTHR24228">
    <property type="entry name" value="B2 BRADYKININ RECEPTOR/ANGIOTENSIN II RECEPTOR"/>
    <property type="match status" value="1"/>
</dbReference>
<name>A0A1D1VXK9_RAMVA</name>
<dbReference type="SUPFAM" id="SSF81321">
    <property type="entry name" value="Family A G protein-coupled receptor-like"/>
    <property type="match status" value="1"/>
</dbReference>
<feature type="domain" description="G-protein coupled receptors family 1 profile" evidence="12">
    <location>
        <begin position="74"/>
        <end position="350"/>
    </location>
</feature>
<evidence type="ECO:0000256" key="11">
    <source>
        <dbReference type="SAM" id="Phobius"/>
    </source>
</evidence>
<feature type="transmembrane region" description="Helical" evidence="11">
    <location>
        <begin position="221"/>
        <end position="244"/>
    </location>
</feature>
<feature type="transmembrane region" description="Helical" evidence="11">
    <location>
        <begin position="56"/>
        <end position="83"/>
    </location>
</feature>
<dbReference type="InterPro" id="IPR017452">
    <property type="entry name" value="GPCR_Rhodpsn_7TM"/>
</dbReference>
<evidence type="ECO:0000259" key="12">
    <source>
        <dbReference type="PROSITE" id="PS50262"/>
    </source>
</evidence>
<keyword evidence="5 9" id="KW-0297">G-protein coupled receptor</keyword>
<keyword evidence="14" id="KW-1185">Reference proteome</keyword>
<evidence type="ECO:0000256" key="1">
    <source>
        <dbReference type="ARBA" id="ARBA00004651"/>
    </source>
</evidence>
<keyword evidence="6 11" id="KW-0472">Membrane</keyword>
<dbReference type="PROSITE" id="PS50262">
    <property type="entry name" value="G_PROTEIN_RECEP_F1_2"/>
    <property type="match status" value="1"/>
</dbReference>
<sequence length="445" mass="49722">MDAPVPSSTTYSQLVRSLPSTIAQVSSSTEPPGDMYVQMNAEEEHSHHPLNETPALMYFFVTCLSIQCFTGTLGNLLVIGSVFVEDALRHTGNAFIVNLAIADLCITAVAIPSNALGALYGEVYFVTRPIYCSVVSTLCATGCLASCWNMAMIAVNRYILICQYEIYDKIYTPVRTGLMCVSVWIVIYLIELPNHVGWGDLRFSRLFFVCTFANHVHSYALFYVLFGVFFPLTVCFICYLGIYLKVKDSKLTRSRILYSSQKDTQTAPTDAPPNSANILPVPLTSSVSKKFYDDLLIIKALFRVLIIYVIMWLPLVSLIVLHLEHDVSYLWYILVLLTAHGNSSVNYMVYALTIEHFRRGYIKLLCLKKCFNFDKPHIRKHSRINRIKTSIKRKAGLDKEGLAQGLLLPVSPSTEVFSHLMSSETAATSLSPTKSHSSGDKSAVK</sequence>
<feature type="transmembrane region" description="Helical" evidence="11">
    <location>
        <begin position="172"/>
        <end position="190"/>
    </location>
</feature>
<evidence type="ECO:0000256" key="9">
    <source>
        <dbReference type="RuleBase" id="RU000688"/>
    </source>
</evidence>
<feature type="region of interest" description="Disordered" evidence="10">
    <location>
        <begin position="425"/>
        <end position="445"/>
    </location>
</feature>
<keyword evidence="4 11" id="KW-1133">Transmembrane helix</keyword>
<feature type="transmembrane region" description="Helical" evidence="11">
    <location>
        <begin position="329"/>
        <end position="353"/>
    </location>
</feature>
<evidence type="ECO:0000256" key="10">
    <source>
        <dbReference type="SAM" id="MobiDB-lite"/>
    </source>
</evidence>
<organism evidence="13 14">
    <name type="scientific">Ramazzottius varieornatus</name>
    <name type="common">Water bear</name>
    <name type="synonym">Tardigrade</name>
    <dbReference type="NCBI Taxonomy" id="947166"/>
    <lineage>
        <taxon>Eukaryota</taxon>
        <taxon>Metazoa</taxon>
        <taxon>Ecdysozoa</taxon>
        <taxon>Tardigrada</taxon>
        <taxon>Eutardigrada</taxon>
        <taxon>Parachela</taxon>
        <taxon>Hypsibioidea</taxon>
        <taxon>Ramazzottiidae</taxon>
        <taxon>Ramazzottius</taxon>
    </lineage>
</organism>
<dbReference type="Gene3D" id="1.20.1070.10">
    <property type="entry name" value="Rhodopsin 7-helix transmembrane proteins"/>
    <property type="match status" value="1"/>
</dbReference>
<dbReference type="AlphaFoldDB" id="A0A1D1VXK9"/>
<feature type="transmembrane region" description="Helical" evidence="11">
    <location>
        <begin position="95"/>
        <end position="116"/>
    </location>
</feature>
<comment type="similarity">
    <text evidence="9">Belongs to the G-protein coupled receptor 1 family.</text>
</comment>
<comment type="subcellular location">
    <subcellularLocation>
        <location evidence="1">Cell membrane</location>
        <topology evidence="1">Multi-pass membrane protein</topology>
    </subcellularLocation>
</comment>
<keyword evidence="3 9" id="KW-0812">Transmembrane</keyword>
<feature type="transmembrane region" description="Helical" evidence="11">
    <location>
        <begin position="128"/>
        <end position="151"/>
    </location>
</feature>
<keyword evidence="8 9" id="KW-0807">Transducer</keyword>
<evidence type="ECO:0000256" key="4">
    <source>
        <dbReference type="ARBA" id="ARBA00022989"/>
    </source>
</evidence>
<protein>
    <recommendedName>
        <fullName evidence="12">G-protein coupled receptors family 1 profile domain-containing protein</fullName>
    </recommendedName>
</protein>
<gene>
    <name evidence="13" type="primary">RvY_16189-1</name>
    <name evidence="13" type="synonym">RvY_16189.1</name>
    <name evidence="13" type="ORF">RvY_16189</name>
</gene>
<dbReference type="PANTHER" id="PTHR24228:SF75">
    <property type="entry name" value="G-PROTEIN COUPLED RECEPTORS FAMILY 1 PROFILE DOMAIN-CONTAINING PROTEIN"/>
    <property type="match status" value="1"/>
</dbReference>
<proteinExistence type="inferred from homology"/>
<dbReference type="CDD" id="cd00637">
    <property type="entry name" value="7tm_classA_rhodopsin-like"/>
    <property type="match status" value="1"/>
</dbReference>
<reference evidence="13 14" key="1">
    <citation type="journal article" date="2016" name="Nat. Commun.">
        <title>Extremotolerant tardigrade genome and improved radiotolerance of human cultured cells by tardigrade-unique protein.</title>
        <authorList>
            <person name="Hashimoto T."/>
            <person name="Horikawa D.D."/>
            <person name="Saito Y."/>
            <person name="Kuwahara H."/>
            <person name="Kozuka-Hata H."/>
            <person name="Shin-I T."/>
            <person name="Minakuchi Y."/>
            <person name="Ohishi K."/>
            <person name="Motoyama A."/>
            <person name="Aizu T."/>
            <person name="Enomoto A."/>
            <person name="Kondo K."/>
            <person name="Tanaka S."/>
            <person name="Hara Y."/>
            <person name="Koshikawa S."/>
            <person name="Sagara H."/>
            <person name="Miura T."/>
            <person name="Yokobori S."/>
            <person name="Miyagawa K."/>
            <person name="Suzuki Y."/>
            <person name="Kubo T."/>
            <person name="Oyama M."/>
            <person name="Kohara Y."/>
            <person name="Fujiyama A."/>
            <person name="Arakawa K."/>
            <person name="Katayama T."/>
            <person name="Toyoda A."/>
            <person name="Kunieda T."/>
        </authorList>
    </citation>
    <scope>NUCLEOTIDE SEQUENCE [LARGE SCALE GENOMIC DNA]</scope>
    <source>
        <strain evidence="13 14">YOKOZUNA-1</strain>
    </source>
</reference>
<dbReference type="SMART" id="SM01381">
    <property type="entry name" value="7TM_GPCR_Srsx"/>
    <property type="match status" value="1"/>
</dbReference>
<dbReference type="OrthoDB" id="10044919at2759"/>
<evidence type="ECO:0000256" key="6">
    <source>
        <dbReference type="ARBA" id="ARBA00023136"/>
    </source>
</evidence>
<dbReference type="Pfam" id="PF00001">
    <property type="entry name" value="7tm_1"/>
    <property type="match status" value="1"/>
</dbReference>
<dbReference type="GO" id="GO:0004930">
    <property type="term" value="F:G protein-coupled receptor activity"/>
    <property type="evidence" value="ECO:0007669"/>
    <property type="project" value="UniProtKB-KW"/>
</dbReference>
<evidence type="ECO:0000256" key="3">
    <source>
        <dbReference type="ARBA" id="ARBA00022692"/>
    </source>
</evidence>
<accession>A0A1D1VXK9</accession>
<evidence type="ECO:0000256" key="5">
    <source>
        <dbReference type="ARBA" id="ARBA00023040"/>
    </source>
</evidence>
<comment type="caution">
    <text evidence="13">The sequence shown here is derived from an EMBL/GenBank/DDBJ whole genome shotgun (WGS) entry which is preliminary data.</text>
</comment>
<evidence type="ECO:0000256" key="8">
    <source>
        <dbReference type="ARBA" id="ARBA00023224"/>
    </source>
</evidence>
<dbReference type="Proteomes" id="UP000186922">
    <property type="component" value="Unassembled WGS sequence"/>
</dbReference>
<dbReference type="InterPro" id="IPR000276">
    <property type="entry name" value="GPCR_Rhodpsn"/>
</dbReference>
<dbReference type="PRINTS" id="PR00237">
    <property type="entry name" value="GPCRRHODOPSN"/>
</dbReference>
<dbReference type="STRING" id="947166.A0A1D1VXK9"/>
<feature type="compositionally biased region" description="Polar residues" evidence="10">
    <location>
        <begin position="425"/>
        <end position="436"/>
    </location>
</feature>